<feature type="region of interest" description="Disordered" evidence="11">
    <location>
        <begin position="1"/>
        <end position="20"/>
    </location>
</feature>
<comment type="function">
    <text evidence="1 10">Catalyzes the synthesis of the hydroxymethylpyrimidine phosphate (HMP-P) moiety of thiamine from aminoimidazole ribotide (AIR) in a radical S-adenosyl-L-methionine (SAM)-dependent reaction.</text>
</comment>
<feature type="compositionally biased region" description="Polar residues" evidence="11">
    <location>
        <begin position="1"/>
        <end position="15"/>
    </location>
</feature>
<dbReference type="NCBIfam" id="NF006763">
    <property type="entry name" value="PRK09284.1"/>
    <property type="match status" value="1"/>
</dbReference>
<keyword evidence="3 10" id="KW-0949">S-adenosyl-L-methionine</keyword>
<evidence type="ECO:0000256" key="1">
    <source>
        <dbReference type="ARBA" id="ARBA00003175"/>
    </source>
</evidence>
<feature type="binding site" evidence="10">
    <location>
        <position position="495"/>
    </location>
    <ligand>
        <name>[4Fe-4S] cluster</name>
        <dbReference type="ChEBI" id="CHEBI:49883"/>
        <note>4Fe-4S-S-AdoMet</note>
    </ligand>
</feature>
<organism evidence="13 14">
    <name type="scientific">Gordonia aquimaris</name>
    <dbReference type="NCBI Taxonomy" id="2984863"/>
    <lineage>
        <taxon>Bacteria</taxon>
        <taxon>Bacillati</taxon>
        <taxon>Actinomycetota</taxon>
        <taxon>Actinomycetes</taxon>
        <taxon>Mycobacteriales</taxon>
        <taxon>Gordoniaceae</taxon>
        <taxon>Gordonia</taxon>
    </lineage>
</organism>
<dbReference type="AlphaFoldDB" id="A0A9X3D2M8"/>
<feature type="binding site" evidence="10">
    <location>
        <position position="344"/>
    </location>
    <ligand>
        <name>substrate</name>
    </ligand>
</feature>
<evidence type="ECO:0000256" key="11">
    <source>
        <dbReference type="SAM" id="MobiDB-lite"/>
    </source>
</evidence>
<keyword evidence="5 10" id="KW-0862">Zinc</keyword>
<feature type="binding site" evidence="10">
    <location>
        <begin position="305"/>
        <end position="308"/>
    </location>
    <ligand>
        <name>substrate</name>
    </ligand>
</feature>
<evidence type="ECO:0000256" key="5">
    <source>
        <dbReference type="ARBA" id="ARBA00022833"/>
    </source>
</evidence>
<feature type="binding site" evidence="10">
    <location>
        <position position="150"/>
    </location>
    <ligand>
        <name>substrate</name>
    </ligand>
</feature>
<dbReference type="GO" id="GO:0051539">
    <property type="term" value="F:4 iron, 4 sulfur cluster binding"/>
    <property type="evidence" value="ECO:0007669"/>
    <property type="project" value="UniProtKB-KW"/>
</dbReference>
<keyword evidence="14" id="KW-1185">Reference proteome</keyword>
<evidence type="ECO:0000256" key="10">
    <source>
        <dbReference type="HAMAP-Rule" id="MF_00089"/>
    </source>
</evidence>
<comment type="cofactor">
    <cofactor evidence="10">
        <name>[4Fe-4S] cluster</name>
        <dbReference type="ChEBI" id="CHEBI:49883"/>
    </cofactor>
    <text evidence="10">Binds 1 [4Fe-4S] cluster per subunit. The cluster is coordinated with 3 cysteines and an exchangeable S-adenosyl-L-methionine.</text>
</comment>
<dbReference type="GO" id="GO:0009228">
    <property type="term" value="P:thiamine biosynthetic process"/>
    <property type="evidence" value="ECO:0007669"/>
    <property type="project" value="UniProtKB-UniRule"/>
</dbReference>
<reference evidence="13" key="1">
    <citation type="submission" date="2022-10" db="EMBL/GenBank/DDBJ databases">
        <title>WGS of marine actinomycetes from Thailand.</title>
        <authorList>
            <person name="Thawai C."/>
        </authorList>
    </citation>
    <scope>NUCLEOTIDE SEQUENCE</scope>
    <source>
        <strain evidence="13">SW21</strain>
    </source>
</reference>
<dbReference type="InterPro" id="IPR037509">
    <property type="entry name" value="ThiC"/>
</dbReference>
<accession>A0A9X3D2M8</accession>
<comment type="catalytic activity">
    <reaction evidence="10">
        <text>5-amino-1-(5-phospho-beta-D-ribosyl)imidazole + S-adenosyl-L-methionine = 4-amino-2-methyl-5-(phosphooxymethyl)pyrimidine + CO + 5'-deoxyadenosine + formate + L-methionine + 3 H(+)</text>
        <dbReference type="Rhea" id="RHEA:24840"/>
        <dbReference type="ChEBI" id="CHEBI:15378"/>
        <dbReference type="ChEBI" id="CHEBI:15740"/>
        <dbReference type="ChEBI" id="CHEBI:17245"/>
        <dbReference type="ChEBI" id="CHEBI:17319"/>
        <dbReference type="ChEBI" id="CHEBI:57844"/>
        <dbReference type="ChEBI" id="CHEBI:58354"/>
        <dbReference type="ChEBI" id="CHEBI:59789"/>
        <dbReference type="ChEBI" id="CHEBI:137981"/>
        <dbReference type="EC" id="4.1.99.17"/>
    </reaction>
</comment>
<dbReference type="Gene3D" id="6.10.250.620">
    <property type="match status" value="1"/>
</dbReference>
<keyword evidence="4 10" id="KW-0479">Metal-binding</keyword>
<gene>
    <name evidence="10 13" type="primary">thiC</name>
    <name evidence="13" type="ORF">OSB52_06565</name>
</gene>
<dbReference type="FunFam" id="3.20.20.540:FF:000001">
    <property type="entry name" value="Phosphomethylpyrimidine synthase"/>
    <property type="match status" value="1"/>
</dbReference>
<feature type="binding site" evidence="10">
    <location>
        <position position="208"/>
    </location>
    <ligand>
        <name>substrate</name>
    </ligand>
</feature>
<dbReference type="GO" id="GO:0070284">
    <property type="term" value="F:phosphomethylpyrimidine synthase activity"/>
    <property type="evidence" value="ECO:0007669"/>
    <property type="project" value="UniProtKB-EC"/>
</dbReference>
<dbReference type="NCBIfam" id="TIGR00190">
    <property type="entry name" value="thiC"/>
    <property type="match status" value="1"/>
</dbReference>
<dbReference type="Pfam" id="PF13667">
    <property type="entry name" value="ThiC-associated"/>
    <property type="match status" value="1"/>
</dbReference>
<evidence type="ECO:0000256" key="9">
    <source>
        <dbReference type="ARBA" id="ARBA00023239"/>
    </source>
</evidence>
<evidence type="ECO:0000256" key="8">
    <source>
        <dbReference type="ARBA" id="ARBA00023014"/>
    </source>
</evidence>
<dbReference type="PANTHER" id="PTHR30557">
    <property type="entry name" value="THIAMINE BIOSYNTHESIS PROTEIN THIC"/>
    <property type="match status" value="1"/>
</dbReference>
<dbReference type="GO" id="GO:0005829">
    <property type="term" value="C:cytosol"/>
    <property type="evidence" value="ECO:0007669"/>
    <property type="project" value="TreeGrafter"/>
</dbReference>
<name>A0A9X3D2M8_9ACTN</name>
<evidence type="ECO:0000256" key="6">
    <source>
        <dbReference type="ARBA" id="ARBA00022977"/>
    </source>
</evidence>
<dbReference type="NCBIfam" id="NF009895">
    <property type="entry name" value="PRK13352.1"/>
    <property type="match status" value="1"/>
</dbReference>
<dbReference type="Gene3D" id="3.20.20.540">
    <property type="entry name" value="Radical SAM ThiC family, central domain"/>
    <property type="match status" value="1"/>
</dbReference>
<evidence type="ECO:0000313" key="14">
    <source>
        <dbReference type="Proteomes" id="UP001143347"/>
    </source>
</evidence>
<evidence type="ECO:0000256" key="2">
    <source>
        <dbReference type="ARBA" id="ARBA00022485"/>
    </source>
</evidence>
<dbReference type="RefSeq" id="WP_266060838.1">
    <property type="nucleotide sequence ID" value="NZ_JAPKFM010000004.1"/>
</dbReference>
<protein>
    <recommendedName>
        <fullName evidence="10">Phosphomethylpyrimidine synthase</fullName>
        <ecNumber evidence="10">4.1.99.17</ecNumber>
    </recommendedName>
    <alternativeName>
        <fullName evidence="10">Hydroxymethylpyrimidine phosphate synthase</fullName>
        <shortName evidence="10">HMP-P synthase</shortName>
        <shortName evidence="10">HMP-phosphate synthase</shortName>
        <shortName evidence="10">HMPP synthase</shortName>
    </alternativeName>
    <alternativeName>
        <fullName evidence="10">Thiamine biosynthesis protein ThiC</fullName>
    </alternativeName>
</protein>
<dbReference type="Proteomes" id="UP001143347">
    <property type="component" value="Unassembled WGS sequence"/>
</dbReference>
<feature type="binding site" evidence="10">
    <location>
        <position position="500"/>
    </location>
    <ligand>
        <name>[4Fe-4S] cluster</name>
        <dbReference type="ChEBI" id="CHEBI:49883"/>
        <note>4Fe-4S-S-AdoMet</note>
    </ligand>
</feature>
<evidence type="ECO:0000259" key="12">
    <source>
        <dbReference type="Pfam" id="PF13667"/>
    </source>
</evidence>
<feature type="binding site" evidence="10">
    <location>
        <position position="371"/>
    </location>
    <ligand>
        <name>substrate</name>
    </ligand>
</feature>
<dbReference type="SFLD" id="SFLDG01114">
    <property type="entry name" value="phosphomethylpyrimidine_syntha"/>
    <property type="match status" value="1"/>
</dbReference>
<proteinExistence type="inferred from homology"/>
<evidence type="ECO:0000256" key="7">
    <source>
        <dbReference type="ARBA" id="ARBA00023004"/>
    </source>
</evidence>
<dbReference type="GO" id="GO:0009229">
    <property type="term" value="P:thiamine diphosphate biosynthetic process"/>
    <property type="evidence" value="ECO:0007669"/>
    <property type="project" value="UniProtKB-UniRule"/>
</dbReference>
<comment type="pathway">
    <text evidence="10">Cofactor biosynthesis; thiamine diphosphate biosynthesis.</text>
</comment>
<comment type="similarity">
    <text evidence="10">Belongs to the ThiC family.</text>
</comment>
<keyword evidence="8 10" id="KW-0411">Iron-sulfur</keyword>
<feature type="binding site" evidence="10">
    <location>
        <position position="179"/>
    </location>
    <ligand>
        <name>substrate</name>
    </ligand>
</feature>
<feature type="binding site" evidence="10">
    <location>
        <position position="348"/>
    </location>
    <ligand>
        <name>Zn(2+)</name>
        <dbReference type="ChEBI" id="CHEBI:29105"/>
    </ligand>
</feature>
<dbReference type="EC" id="4.1.99.17" evidence="10"/>
<feature type="binding site" evidence="10">
    <location>
        <position position="492"/>
    </location>
    <ligand>
        <name>[4Fe-4S] cluster</name>
        <dbReference type="ChEBI" id="CHEBI:49883"/>
        <note>4Fe-4S-S-AdoMet</note>
    </ligand>
</feature>
<dbReference type="InterPro" id="IPR025747">
    <property type="entry name" value="ThiC-associated_dom"/>
</dbReference>
<sequence>MGTRVSETAVSTVTQGPIEGSSKHYREIDHLRVPARRIQLTNGEHLDVYDTSGPYTDVTATIDVEQGLPPTRDAWHRPEPVNGASTQLAWARAGIVTDEMRFIAAREGVEVELVRAEVAAGRAVIPANHRHPESEPMIIGKRFAVKVNANIGNSAVTSSIAEEVEKMVWATRWGADTIMDLSTGRDIHMTREWIMRNSPVPVGTVPIYQALEKVNGDPTKLTWEIYRDTVIEQAEQGVDYMTVHAGVLLRYVPLAARRVTGIVSRGGSIMAAWCLAHHQESFLYTHYEELCEIFARYDITFSLGDGLRPGSIADANDEAQFAELRTLGELTTIAKSHGVQVMIEGPGHVPMHKIAENVRLEEELCEEAPFYTLGPLATDIAPAYDHITSAIGAAMIAQAGTAMLCYVTPKEHLGLPNRDDVKVGVITYKIAAHSADLAKGHPGAQERDDALSKARFEFRWTDQFNLALDPDIAREYHDETMPAEPAKTAHFCSMCGPKFCSMRISQDVRDYAEQNGLVTAEDIDRKIAEEMAAKSAEFAEHGNRVYLPLEAAAGGSPT</sequence>
<keyword evidence="9 10" id="KW-0456">Lyase</keyword>
<feature type="domain" description="ThiC-associated" evidence="12">
    <location>
        <begin position="19"/>
        <end position="76"/>
    </location>
</feature>
<dbReference type="SFLD" id="SFLDS00113">
    <property type="entry name" value="Radical_SAM_Phosphomethylpyrim"/>
    <property type="match status" value="1"/>
</dbReference>
<dbReference type="EMBL" id="JAPKFM010000004">
    <property type="protein sequence ID" value="MCX2963755.1"/>
    <property type="molecule type" value="Genomic_DNA"/>
</dbReference>
<dbReference type="InterPro" id="IPR038521">
    <property type="entry name" value="ThiC/Bza_core_dom"/>
</dbReference>
<feature type="binding site" evidence="10">
    <location>
        <position position="412"/>
    </location>
    <ligand>
        <name>Zn(2+)</name>
        <dbReference type="ChEBI" id="CHEBI:29105"/>
    </ligand>
</feature>
<dbReference type="GO" id="GO:0008270">
    <property type="term" value="F:zinc ion binding"/>
    <property type="evidence" value="ECO:0007669"/>
    <property type="project" value="UniProtKB-UniRule"/>
</dbReference>
<feature type="binding site" evidence="10">
    <location>
        <begin position="264"/>
        <end position="266"/>
    </location>
    <ligand>
        <name>substrate</name>
    </ligand>
</feature>
<dbReference type="SFLD" id="SFLDF00407">
    <property type="entry name" value="phosphomethylpyrimidine_syntha"/>
    <property type="match status" value="1"/>
</dbReference>
<dbReference type="PANTHER" id="PTHR30557:SF1">
    <property type="entry name" value="PHOSPHOMETHYLPYRIMIDINE SYNTHASE, CHLOROPLASTIC"/>
    <property type="match status" value="1"/>
</dbReference>
<dbReference type="InterPro" id="IPR002817">
    <property type="entry name" value="ThiC/BzaA/B"/>
</dbReference>
<evidence type="ECO:0000256" key="4">
    <source>
        <dbReference type="ARBA" id="ARBA00022723"/>
    </source>
</evidence>
<feature type="binding site" evidence="10">
    <location>
        <position position="244"/>
    </location>
    <ligand>
        <name>substrate</name>
    </ligand>
</feature>
<evidence type="ECO:0000256" key="3">
    <source>
        <dbReference type="ARBA" id="ARBA00022691"/>
    </source>
</evidence>
<dbReference type="Pfam" id="PF01964">
    <property type="entry name" value="ThiC_Rad_SAM"/>
    <property type="match status" value="1"/>
</dbReference>
<comment type="caution">
    <text evidence="13">The sequence shown here is derived from an EMBL/GenBank/DDBJ whole genome shotgun (WGS) entry which is preliminary data.</text>
</comment>
<dbReference type="HAMAP" id="MF_00089">
    <property type="entry name" value="ThiC"/>
    <property type="match status" value="1"/>
</dbReference>
<keyword evidence="7 10" id="KW-0408">Iron</keyword>
<keyword evidence="6 10" id="KW-0784">Thiamine biosynthesis</keyword>
<evidence type="ECO:0000313" key="13">
    <source>
        <dbReference type="EMBL" id="MCX2963755.1"/>
    </source>
</evidence>
<keyword evidence="2 10" id="KW-0004">4Fe-4S</keyword>